<evidence type="ECO:0000256" key="1">
    <source>
        <dbReference type="ARBA" id="ARBA00023015"/>
    </source>
</evidence>
<keyword evidence="8" id="KW-1185">Reference proteome</keyword>
<keyword evidence="3" id="KW-0804">Transcription</keyword>
<dbReference type="InterPro" id="IPR036271">
    <property type="entry name" value="Tet_transcr_reg_TetR-rel_C_sf"/>
</dbReference>
<dbReference type="Gene3D" id="1.10.357.10">
    <property type="entry name" value="Tetracycline Repressor, domain 2"/>
    <property type="match status" value="1"/>
</dbReference>
<dbReference type="SUPFAM" id="SSF48498">
    <property type="entry name" value="Tetracyclin repressor-like, C-terminal domain"/>
    <property type="match status" value="1"/>
</dbReference>
<dbReference type="AlphaFoldDB" id="L7EY56"/>
<evidence type="ECO:0000259" key="6">
    <source>
        <dbReference type="PROSITE" id="PS50977"/>
    </source>
</evidence>
<dbReference type="GO" id="GO:0000976">
    <property type="term" value="F:transcription cis-regulatory region binding"/>
    <property type="evidence" value="ECO:0007669"/>
    <property type="project" value="TreeGrafter"/>
</dbReference>
<dbReference type="Pfam" id="PF00440">
    <property type="entry name" value="TetR_N"/>
    <property type="match status" value="1"/>
</dbReference>
<dbReference type="InterPro" id="IPR009057">
    <property type="entry name" value="Homeodomain-like_sf"/>
</dbReference>
<dbReference type="SUPFAM" id="SSF46689">
    <property type="entry name" value="Homeodomain-like"/>
    <property type="match status" value="1"/>
</dbReference>
<feature type="domain" description="HTH tetR-type" evidence="6">
    <location>
        <begin position="34"/>
        <end position="94"/>
    </location>
</feature>
<dbReference type="Pfam" id="PF16859">
    <property type="entry name" value="TetR_C_11"/>
    <property type="match status" value="1"/>
</dbReference>
<gene>
    <name evidence="7" type="ORF">STRTUCAR8_00747</name>
</gene>
<dbReference type="GO" id="GO:0003700">
    <property type="term" value="F:DNA-binding transcription factor activity"/>
    <property type="evidence" value="ECO:0007669"/>
    <property type="project" value="TreeGrafter"/>
</dbReference>
<sequence length="226" mass="24081">MGVTPPTPPETSQDSHDRPAPSPTAARRGRPRDASRDRALLDATLAVLSESGYGTLTTAAVAARAKVSTATLYRRWPSKEVLVVDAAAAYARQLTEQPDTGTLEGDLRALLRDKAASLTGGEGGVLRTLVGEAAYNAPLAEALVDAFVLPVRRRMEEITRRAVERGEIPASEVGADLLGDLVIGPMMSRFFLTPLLPDQIDAATALETAERFLPFLLRALGHNSQG</sequence>
<dbReference type="InterPro" id="IPR011075">
    <property type="entry name" value="TetR_C"/>
</dbReference>
<protein>
    <submittedName>
        <fullName evidence="7">Transcriptional regulator, TetR family</fullName>
    </submittedName>
</protein>
<dbReference type="PRINTS" id="PR00455">
    <property type="entry name" value="HTHTETR"/>
</dbReference>
<dbReference type="Proteomes" id="UP000010931">
    <property type="component" value="Unassembled WGS sequence"/>
</dbReference>
<dbReference type="EMBL" id="AEJB01000514">
    <property type="protein sequence ID" value="ELP63601.1"/>
    <property type="molecule type" value="Genomic_DNA"/>
</dbReference>
<proteinExistence type="predicted"/>
<evidence type="ECO:0000256" key="3">
    <source>
        <dbReference type="ARBA" id="ARBA00023163"/>
    </source>
</evidence>
<evidence type="ECO:0000256" key="4">
    <source>
        <dbReference type="PROSITE-ProRule" id="PRU00335"/>
    </source>
</evidence>
<evidence type="ECO:0000256" key="2">
    <source>
        <dbReference type="ARBA" id="ARBA00023125"/>
    </source>
</evidence>
<keyword evidence="1" id="KW-0805">Transcription regulation</keyword>
<organism evidence="7 8">
    <name type="scientific">Streptomyces turgidiscabies (strain Car8)</name>
    <dbReference type="NCBI Taxonomy" id="698760"/>
    <lineage>
        <taxon>Bacteria</taxon>
        <taxon>Bacillati</taxon>
        <taxon>Actinomycetota</taxon>
        <taxon>Actinomycetes</taxon>
        <taxon>Kitasatosporales</taxon>
        <taxon>Streptomycetaceae</taxon>
        <taxon>Streptomyces</taxon>
    </lineage>
</organism>
<dbReference type="InterPro" id="IPR001647">
    <property type="entry name" value="HTH_TetR"/>
</dbReference>
<dbReference type="Gene3D" id="1.10.10.60">
    <property type="entry name" value="Homeodomain-like"/>
    <property type="match status" value="1"/>
</dbReference>
<dbReference type="PATRIC" id="fig|698760.3.peg.7581"/>
<dbReference type="PROSITE" id="PS01081">
    <property type="entry name" value="HTH_TETR_1"/>
    <property type="match status" value="1"/>
</dbReference>
<feature type="DNA-binding region" description="H-T-H motif" evidence="4">
    <location>
        <begin position="57"/>
        <end position="76"/>
    </location>
</feature>
<dbReference type="InterPro" id="IPR023772">
    <property type="entry name" value="DNA-bd_HTH_TetR-type_CS"/>
</dbReference>
<dbReference type="PROSITE" id="PS50977">
    <property type="entry name" value="HTH_TETR_2"/>
    <property type="match status" value="1"/>
</dbReference>
<dbReference type="PANTHER" id="PTHR30055:SF148">
    <property type="entry name" value="TETR-FAMILY TRANSCRIPTIONAL REGULATOR"/>
    <property type="match status" value="1"/>
</dbReference>
<dbReference type="PANTHER" id="PTHR30055">
    <property type="entry name" value="HTH-TYPE TRANSCRIPTIONAL REGULATOR RUTR"/>
    <property type="match status" value="1"/>
</dbReference>
<evidence type="ECO:0000313" key="7">
    <source>
        <dbReference type="EMBL" id="ELP63601.1"/>
    </source>
</evidence>
<accession>L7EY56</accession>
<evidence type="ECO:0000313" key="8">
    <source>
        <dbReference type="Proteomes" id="UP000010931"/>
    </source>
</evidence>
<feature type="region of interest" description="Disordered" evidence="5">
    <location>
        <begin position="1"/>
        <end position="35"/>
    </location>
</feature>
<dbReference type="STRING" id="85558.T45_07020"/>
<dbReference type="InterPro" id="IPR050109">
    <property type="entry name" value="HTH-type_TetR-like_transc_reg"/>
</dbReference>
<comment type="caution">
    <text evidence="7">The sequence shown here is derived from an EMBL/GenBank/DDBJ whole genome shotgun (WGS) entry which is preliminary data.</text>
</comment>
<reference evidence="7 8" key="1">
    <citation type="journal article" date="2011" name="Plasmid">
        <title>Streptomyces turgidiscabies Car8 contains a modular pathogenicity island that shares virulence genes with other actinobacterial plant pathogens.</title>
        <authorList>
            <person name="Huguet-Tapia J.C."/>
            <person name="Badger J.H."/>
            <person name="Loria R."/>
            <person name="Pettis G.S."/>
        </authorList>
    </citation>
    <scope>NUCLEOTIDE SEQUENCE [LARGE SCALE GENOMIC DNA]</scope>
    <source>
        <strain evidence="7 8">Car8</strain>
    </source>
</reference>
<name>L7EY56_STRT8</name>
<keyword evidence="2 4" id="KW-0238">DNA-binding</keyword>
<evidence type="ECO:0000256" key="5">
    <source>
        <dbReference type="SAM" id="MobiDB-lite"/>
    </source>
</evidence>